<protein>
    <submittedName>
        <fullName evidence="1">Uncharacterized protein</fullName>
    </submittedName>
</protein>
<dbReference type="Proteomes" id="UP000252530">
    <property type="component" value="Unassembled WGS sequence"/>
</dbReference>
<evidence type="ECO:0000313" key="1">
    <source>
        <dbReference type="EMBL" id="RBP97539.1"/>
    </source>
</evidence>
<gene>
    <name evidence="1" type="ORF">CRD60_05960</name>
</gene>
<sequence>MFNLGGFYHQVGDVLVEHEMPTGELSDGIHTLRRIWGDIPNIQHALSNGQAVQLIGHDVARTMDDILILDGSNRKLL</sequence>
<accession>A0A366K778</accession>
<name>A0A366K778_9BIFI</name>
<dbReference type="EMBL" id="PDCG01000005">
    <property type="protein sequence ID" value="RBP97539.1"/>
    <property type="molecule type" value="Genomic_DNA"/>
</dbReference>
<reference evidence="1 2" key="1">
    <citation type="submission" date="2017-10" db="EMBL/GenBank/DDBJ databases">
        <title>Bifidobacterium xylocopum sp. nov. and Bifidobacterium aemilianum sp. nov., from the carpenter bee (Xylocopa violacea) digestive tract.</title>
        <authorList>
            <person name="Alberoni D."/>
            <person name="Baffoni L."/>
            <person name="Di Gioia D."/>
            <person name="Gaggia F."/>
            <person name="Biavati B."/>
        </authorList>
    </citation>
    <scope>NUCLEOTIDE SEQUENCE [LARGE SCALE GENOMIC DNA]</scope>
    <source>
        <strain evidence="1 2">XV10</strain>
    </source>
</reference>
<comment type="caution">
    <text evidence="1">The sequence shown here is derived from an EMBL/GenBank/DDBJ whole genome shotgun (WGS) entry which is preliminary data.</text>
</comment>
<organism evidence="1 2">
    <name type="scientific">Bifidobacterium aemilianum</name>
    <dbReference type="NCBI Taxonomy" id="2493120"/>
    <lineage>
        <taxon>Bacteria</taxon>
        <taxon>Bacillati</taxon>
        <taxon>Actinomycetota</taxon>
        <taxon>Actinomycetes</taxon>
        <taxon>Bifidobacteriales</taxon>
        <taxon>Bifidobacteriaceae</taxon>
        <taxon>Bifidobacterium</taxon>
    </lineage>
</organism>
<evidence type="ECO:0000313" key="2">
    <source>
        <dbReference type="Proteomes" id="UP000252530"/>
    </source>
</evidence>
<dbReference type="AlphaFoldDB" id="A0A366K778"/>
<proteinExistence type="predicted"/>
<keyword evidence="2" id="KW-1185">Reference proteome</keyword>